<dbReference type="InterPro" id="IPR050109">
    <property type="entry name" value="HTH-type_TetR-like_transc_reg"/>
</dbReference>
<sequence>MPRAGLSPDAVVDAAIGIVDAGGPDALTLAAVAKAAGVATPSLYKHVRNLAELRDLVTRRVMEELTVRLQRAAMGRSGDDAMRAVMRAYRSYVVDHPSRYAAMSQQPLTDPRMADTGERLLEVVLAVLRGYDLDGPDLIHAARCLRSAVHGFAVLEAAGGFGLPEDLETSYDLLVRMVVGGLRAVPRPGPHEPPIG</sequence>
<dbReference type="SUPFAM" id="SSF46689">
    <property type="entry name" value="Homeodomain-like"/>
    <property type="match status" value="1"/>
</dbReference>
<protein>
    <submittedName>
        <fullName evidence="6">TetR/AcrR family transcriptional regulator</fullName>
    </submittedName>
</protein>
<dbReference type="EMBL" id="BAAAZG010000033">
    <property type="protein sequence ID" value="GAA4082382.1"/>
    <property type="molecule type" value="Genomic_DNA"/>
</dbReference>
<keyword evidence="7" id="KW-1185">Reference proteome</keyword>
<feature type="domain" description="HTH tetR-type" evidence="5">
    <location>
        <begin position="5"/>
        <end position="65"/>
    </location>
</feature>
<evidence type="ECO:0000313" key="6">
    <source>
        <dbReference type="EMBL" id="GAA4082382.1"/>
    </source>
</evidence>
<dbReference type="InterPro" id="IPR036271">
    <property type="entry name" value="Tet_transcr_reg_TetR-rel_C_sf"/>
</dbReference>
<comment type="caution">
    <text evidence="6">The sequence shown here is derived from an EMBL/GenBank/DDBJ whole genome shotgun (WGS) entry which is preliminary data.</text>
</comment>
<dbReference type="Pfam" id="PF13305">
    <property type="entry name" value="TetR_C_33"/>
    <property type="match status" value="1"/>
</dbReference>
<organism evidence="6 7">
    <name type="scientific">Actinomadura miaoliensis</name>
    <dbReference type="NCBI Taxonomy" id="430685"/>
    <lineage>
        <taxon>Bacteria</taxon>
        <taxon>Bacillati</taxon>
        <taxon>Actinomycetota</taxon>
        <taxon>Actinomycetes</taxon>
        <taxon>Streptosporangiales</taxon>
        <taxon>Thermomonosporaceae</taxon>
        <taxon>Actinomadura</taxon>
    </lineage>
</organism>
<evidence type="ECO:0000256" key="3">
    <source>
        <dbReference type="ARBA" id="ARBA00023163"/>
    </source>
</evidence>
<keyword evidence="2 4" id="KW-0238">DNA-binding</keyword>
<dbReference type="Proteomes" id="UP001500683">
    <property type="component" value="Unassembled WGS sequence"/>
</dbReference>
<reference evidence="7" key="1">
    <citation type="journal article" date="2019" name="Int. J. Syst. Evol. Microbiol.">
        <title>The Global Catalogue of Microorganisms (GCM) 10K type strain sequencing project: providing services to taxonomists for standard genome sequencing and annotation.</title>
        <authorList>
            <consortium name="The Broad Institute Genomics Platform"/>
            <consortium name="The Broad Institute Genome Sequencing Center for Infectious Disease"/>
            <person name="Wu L."/>
            <person name="Ma J."/>
        </authorList>
    </citation>
    <scope>NUCLEOTIDE SEQUENCE [LARGE SCALE GENOMIC DNA]</scope>
    <source>
        <strain evidence="7">JCM 16702</strain>
    </source>
</reference>
<dbReference type="Gene3D" id="1.10.357.10">
    <property type="entry name" value="Tetracycline Repressor, domain 2"/>
    <property type="match status" value="1"/>
</dbReference>
<evidence type="ECO:0000256" key="1">
    <source>
        <dbReference type="ARBA" id="ARBA00023015"/>
    </source>
</evidence>
<accession>A0ABP7W861</accession>
<proteinExistence type="predicted"/>
<dbReference type="PROSITE" id="PS50977">
    <property type="entry name" value="HTH_TETR_2"/>
    <property type="match status" value="1"/>
</dbReference>
<name>A0ABP7W861_9ACTN</name>
<feature type="DNA-binding region" description="H-T-H motif" evidence="4">
    <location>
        <begin position="28"/>
        <end position="47"/>
    </location>
</feature>
<dbReference type="Gene3D" id="1.10.10.60">
    <property type="entry name" value="Homeodomain-like"/>
    <property type="match status" value="1"/>
</dbReference>
<dbReference type="SUPFAM" id="SSF48498">
    <property type="entry name" value="Tetracyclin repressor-like, C-terminal domain"/>
    <property type="match status" value="1"/>
</dbReference>
<dbReference type="InterPro" id="IPR025996">
    <property type="entry name" value="MT1864/Rv1816-like_C"/>
</dbReference>
<dbReference type="PANTHER" id="PTHR30055">
    <property type="entry name" value="HTH-TYPE TRANSCRIPTIONAL REGULATOR RUTR"/>
    <property type="match status" value="1"/>
</dbReference>
<evidence type="ECO:0000256" key="4">
    <source>
        <dbReference type="PROSITE-ProRule" id="PRU00335"/>
    </source>
</evidence>
<gene>
    <name evidence="6" type="ORF">GCM10022214_46870</name>
</gene>
<dbReference type="PANTHER" id="PTHR30055:SF151">
    <property type="entry name" value="TRANSCRIPTIONAL REGULATORY PROTEIN"/>
    <property type="match status" value="1"/>
</dbReference>
<keyword evidence="1" id="KW-0805">Transcription regulation</keyword>
<dbReference type="Pfam" id="PF00440">
    <property type="entry name" value="TetR_N"/>
    <property type="match status" value="1"/>
</dbReference>
<evidence type="ECO:0000259" key="5">
    <source>
        <dbReference type="PROSITE" id="PS50977"/>
    </source>
</evidence>
<keyword evidence="3" id="KW-0804">Transcription</keyword>
<dbReference type="InterPro" id="IPR009057">
    <property type="entry name" value="Homeodomain-like_sf"/>
</dbReference>
<dbReference type="RefSeq" id="WP_344951278.1">
    <property type="nucleotide sequence ID" value="NZ_BAAAZG010000033.1"/>
</dbReference>
<dbReference type="InterPro" id="IPR001647">
    <property type="entry name" value="HTH_TetR"/>
</dbReference>
<evidence type="ECO:0000313" key="7">
    <source>
        <dbReference type="Proteomes" id="UP001500683"/>
    </source>
</evidence>
<evidence type="ECO:0000256" key="2">
    <source>
        <dbReference type="ARBA" id="ARBA00023125"/>
    </source>
</evidence>